<keyword evidence="2" id="KW-0812">Transmembrane</keyword>
<dbReference type="PROSITE" id="PS50076">
    <property type="entry name" value="DNAJ_2"/>
    <property type="match status" value="1"/>
</dbReference>
<name>Q0UIK9_PHANO</name>
<dbReference type="Gene3D" id="1.10.287.110">
    <property type="entry name" value="DnaJ domain"/>
    <property type="match status" value="1"/>
</dbReference>
<accession>Q0UIK9</accession>
<dbReference type="AlphaFoldDB" id="Q0UIK9"/>
<dbReference type="Pfam" id="PF00226">
    <property type="entry name" value="DnaJ"/>
    <property type="match status" value="1"/>
</dbReference>
<proteinExistence type="predicted"/>
<dbReference type="InterPro" id="IPR036869">
    <property type="entry name" value="J_dom_sf"/>
</dbReference>
<keyword evidence="2" id="KW-1133">Transmembrane helix</keyword>
<feature type="region of interest" description="Disordered" evidence="1">
    <location>
        <begin position="77"/>
        <end position="110"/>
    </location>
</feature>
<dbReference type="PROSITE" id="PS00636">
    <property type="entry name" value="DNAJ_1"/>
    <property type="match status" value="1"/>
</dbReference>
<keyword evidence="2" id="KW-0472">Membrane</keyword>
<evidence type="ECO:0000259" key="3">
    <source>
        <dbReference type="PROSITE" id="PS50076"/>
    </source>
</evidence>
<feature type="domain" description="J" evidence="3">
    <location>
        <begin position="64"/>
        <end position="151"/>
    </location>
</feature>
<evidence type="ECO:0000256" key="1">
    <source>
        <dbReference type="SAM" id="MobiDB-lite"/>
    </source>
</evidence>
<feature type="transmembrane region" description="Helical" evidence="2">
    <location>
        <begin position="41"/>
        <end position="61"/>
    </location>
</feature>
<dbReference type="Proteomes" id="UP000001055">
    <property type="component" value="Unassembled WGS sequence"/>
</dbReference>
<evidence type="ECO:0000313" key="5">
    <source>
        <dbReference type="Proteomes" id="UP000001055"/>
    </source>
</evidence>
<evidence type="ECO:0000313" key="4">
    <source>
        <dbReference type="EMBL" id="EAT84681.1"/>
    </source>
</evidence>
<evidence type="ECO:0000256" key="2">
    <source>
        <dbReference type="SAM" id="Phobius"/>
    </source>
</evidence>
<dbReference type="InParanoid" id="Q0UIK9"/>
<gene>
    <name evidence="4" type="ORF">SNOG_08405</name>
</gene>
<sequence>MLVNWANDSECLGPFIYFPLSSINLLYICLFLNNTNHMHKLISMLVVLVVIAFETRFGAWLRGHIWACIRRAITTRKTKKTSNKRRELSTSKNQGQRGKAPPAAALPTPSETLRYHPDKQLSNDTSAFRKVNEAYEVLRNPLQRRKYDLTYNFVRRELETYREAWREYEKETEQQPEQAMELYAGPHQAVPRNLQRKTLHPMPPQ</sequence>
<dbReference type="InterPro" id="IPR001623">
    <property type="entry name" value="DnaJ_domain"/>
</dbReference>
<dbReference type="InterPro" id="IPR018253">
    <property type="entry name" value="DnaJ_domain_CS"/>
</dbReference>
<dbReference type="KEGG" id="pno:SNOG_08405"/>
<feature type="transmembrane region" description="Helical" evidence="2">
    <location>
        <begin position="12"/>
        <end position="32"/>
    </location>
</feature>
<reference evidence="5" key="1">
    <citation type="journal article" date="2007" name="Plant Cell">
        <title>Dothideomycete-plant interactions illuminated by genome sequencing and EST analysis of the wheat pathogen Stagonospora nodorum.</title>
        <authorList>
            <person name="Hane J.K."/>
            <person name="Lowe R.G."/>
            <person name="Solomon P.S."/>
            <person name="Tan K.C."/>
            <person name="Schoch C.L."/>
            <person name="Spatafora J.W."/>
            <person name="Crous P.W."/>
            <person name="Kodira C."/>
            <person name="Birren B.W."/>
            <person name="Galagan J.E."/>
            <person name="Torriani S.F."/>
            <person name="McDonald B.A."/>
            <person name="Oliver R.P."/>
        </authorList>
    </citation>
    <scope>NUCLEOTIDE SEQUENCE [LARGE SCALE GENOMIC DNA]</scope>
    <source>
        <strain evidence="5">SN15 / ATCC MYA-4574 / FGSC 10173</strain>
    </source>
</reference>
<organism evidence="4 5">
    <name type="scientific">Phaeosphaeria nodorum (strain SN15 / ATCC MYA-4574 / FGSC 10173)</name>
    <name type="common">Glume blotch fungus</name>
    <name type="synonym">Parastagonospora nodorum</name>
    <dbReference type="NCBI Taxonomy" id="321614"/>
    <lineage>
        <taxon>Eukaryota</taxon>
        <taxon>Fungi</taxon>
        <taxon>Dikarya</taxon>
        <taxon>Ascomycota</taxon>
        <taxon>Pezizomycotina</taxon>
        <taxon>Dothideomycetes</taxon>
        <taxon>Pleosporomycetidae</taxon>
        <taxon>Pleosporales</taxon>
        <taxon>Pleosporineae</taxon>
        <taxon>Phaeosphaeriaceae</taxon>
        <taxon>Parastagonospora</taxon>
    </lineage>
</organism>
<dbReference type="RefSeq" id="XP_001798718.1">
    <property type="nucleotide sequence ID" value="XM_001798666.1"/>
</dbReference>
<protein>
    <recommendedName>
        <fullName evidence="3">J domain-containing protein</fullName>
    </recommendedName>
</protein>
<dbReference type="EMBL" id="CH445336">
    <property type="protein sequence ID" value="EAT84681.1"/>
    <property type="molecule type" value="Genomic_DNA"/>
</dbReference>
<dbReference type="GeneID" id="5975616"/>
<dbReference type="VEuPathDB" id="FungiDB:JI435_084050"/>
<dbReference type="SUPFAM" id="SSF46565">
    <property type="entry name" value="Chaperone J-domain"/>
    <property type="match status" value="1"/>
</dbReference>
<feature type="region of interest" description="Disordered" evidence="1">
    <location>
        <begin position="183"/>
        <end position="205"/>
    </location>
</feature>
<dbReference type="CDD" id="cd06257">
    <property type="entry name" value="DnaJ"/>
    <property type="match status" value="1"/>
</dbReference>